<reference evidence="1 2" key="1">
    <citation type="submission" date="2017-11" db="EMBL/GenBank/DDBJ databases">
        <title>Isolation and Characterization of Methanofollis Species from Methane Seep Offshore SW Taiwan.</title>
        <authorList>
            <person name="Teng N.-H."/>
            <person name="Lai M.-C."/>
            <person name="Chen S.-C."/>
        </authorList>
    </citation>
    <scope>NUCLEOTIDE SEQUENCE [LARGE SCALE GENOMIC DNA]</scope>
    <source>
        <strain evidence="1 2">FWC-SCC2</strain>
    </source>
</reference>
<dbReference type="EMBL" id="PGCL01000002">
    <property type="protein sequence ID" value="TAJ44726.1"/>
    <property type="molecule type" value="Genomic_DNA"/>
</dbReference>
<dbReference type="RefSeq" id="WP_130646525.1">
    <property type="nucleotide sequence ID" value="NZ_PGCL01000002.1"/>
</dbReference>
<evidence type="ECO:0000313" key="2">
    <source>
        <dbReference type="Proteomes" id="UP000292580"/>
    </source>
</evidence>
<sequence length="131" mass="14703">MTEFQELIEIADRLLDEAEDDDVRLVRLLDGLDPSIRDELLTSDLLNAYQAYLFAFREFPGELQMERLMLSPASSTLRGVFLEEVDVFSLVFVMGKGGAEIVVTDGEEVYARFTGKGAKKSAENYVLDELA</sequence>
<gene>
    <name evidence="1" type="ORF">CUJ86_05355</name>
</gene>
<evidence type="ECO:0000313" key="1">
    <source>
        <dbReference type="EMBL" id="TAJ44726.1"/>
    </source>
</evidence>
<organism evidence="1 2">
    <name type="scientific">Methanofollis fontis</name>
    <dbReference type="NCBI Taxonomy" id="2052832"/>
    <lineage>
        <taxon>Archaea</taxon>
        <taxon>Methanobacteriati</taxon>
        <taxon>Methanobacteriota</taxon>
        <taxon>Stenosarchaea group</taxon>
        <taxon>Methanomicrobia</taxon>
        <taxon>Methanomicrobiales</taxon>
        <taxon>Methanomicrobiaceae</taxon>
        <taxon>Methanofollis</taxon>
    </lineage>
</organism>
<dbReference type="OrthoDB" id="105689at2157"/>
<name>A0A483CYI7_9EURY</name>
<proteinExistence type="predicted"/>
<protein>
    <submittedName>
        <fullName evidence="1">Uncharacterized protein</fullName>
    </submittedName>
</protein>
<keyword evidence="2" id="KW-1185">Reference proteome</keyword>
<dbReference type="AlphaFoldDB" id="A0A483CYI7"/>
<accession>A0A483CYI7</accession>
<dbReference type="Proteomes" id="UP000292580">
    <property type="component" value="Unassembled WGS sequence"/>
</dbReference>
<comment type="caution">
    <text evidence="1">The sequence shown here is derived from an EMBL/GenBank/DDBJ whole genome shotgun (WGS) entry which is preliminary data.</text>
</comment>